<proteinExistence type="predicted"/>
<name>A0ABR2N2W7_9ASPA</name>
<gene>
    <name evidence="1" type="ORF">KSP40_PGU017437</name>
</gene>
<protein>
    <submittedName>
        <fullName evidence="1">Uncharacterized protein</fullName>
    </submittedName>
</protein>
<dbReference type="EMBL" id="JBBWWR010000001">
    <property type="protein sequence ID" value="KAK8970787.1"/>
    <property type="molecule type" value="Genomic_DNA"/>
</dbReference>
<sequence>MALLQAPTFISSLLLPSAAPRSSRYSSVFTSARSQKVSCSERRIWRRCKMSKKDEKLDNTMDRVPFVEEQVRKISATGKICRWTLKGCSFQRRIASPVNEVAAEAKAYVEMRRDEYGFKKPVLHVLRNRMNDAGFPRSEAYLEDDPFKPGPNYLRIPET</sequence>
<comment type="caution">
    <text evidence="1">The sequence shown here is derived from an EMBL/GenBank/DDBJ whole genome shotgun (WGS) entry which is preliminary data.</text>
</comment>
<keyword evidence="2" id="KW-1185">Reference proteome</keyword>
<organism evidence="1 2">
    <name type="scientific">Platanthera guangdongensis</name>
    <dbReference type="NCBI Taxonomy" id="2320717"/>
    <lineage>
        <taxon>Eukaryota</taxon>
        <taxon>Viridiplantae</taxon>
        <taxon>Streptophyta</taxon>
        <taxon>Embryophyta</taxon>
        <taxon>Tracheophyta</taxon>
        <taxon>Spermatophyta</taxon>
        <taxon>Magnoliopsida</taxon>
        <taxon>Liliopsida</taxon>
        <taxon>Asparagales</taxon>
        <taxon>Orchidaceae</taxon>
        <taxon>Orchidoideae</taxon>
        <taxon>Orchideae</taxon>
        <taxon>Orchidinae</taxon>
        <taxon>Platanthera</taxon>
    </lineage>
</organism>
<reference evidence="1 2" key="1">
    <citation type="journal article" date="2022" name="Nat. Plants">
        <title>Genomes of leafy and leafless Platanthera orchids illuminate the evolution of mycoheterotrophy.</title>
        <authorList>
            <person name="Li M.H."/>
            <person name="Liu K.W."/>
            <person name="Li Z."/>
            <person name="Lu H.C."/>
            <person name="Ye Q.L."/>
            <person name="Zhang D."/>
            <person name="Wang J.Y."/>
            <person name="Li Y.F."/>
            <person name="Zhong Z.M."/>
            <person name="Liu X."/>
            <person name="Yu X."/>
            <person name="Liu D.K."/>
            <person name="Tu X.D."/>
            <person name="Liu B."/>
            <person name="Hao Y."/>
            <person name="Liao X.Y."/>
            <person name="Jiang Y.T."/>
            <person name="Sun W.H."/>
            <person name="Chen J."/>
            <person name="Chen Y.Q."/>
            <person name="Ai Y."/>
            <person name="Zhai J.W."/>
            <person name="Wu S.S."/>
            <person name="Zhou Z."/>
            <person name="Hsiao Y.Y."/>
            <person name="Wu W.L."/>
            <person name="Chen Y.Y."/>
            <person name="Lin Y.F."/>
            <person name="Hsu J.L."/>
            <person name="Li C.Y."/>
            <person name="Wang Z.W."/>
            <person name="Zhao X."/>
            <person name="Zhong W.Y."/>
            <person name="Ma X.K."/>
            <person name="Ma L."/>
            <person name="Huang J."/>
            <person name="Chen G.Z."/>
            <person name="Huang M.Z."/>
            <person name="Huang L."/>
            <person name="Peng D.H."/>
            <person name="Luo Y.B."/>
            <person name="Zou S.Q."/>
            <person name="Chen S.P."/>
            <person name="Lan S."/>
            <person name="Tsai W.C."/>
            <person name="Van de Peer Y."/>
            <person name="Liu Z.J."/>
        </authorList>
    </citation>
    <scope>NUCLEOTIDE SEQUENCE [LARGE SCALE GENOMIC DNA]</scope>
    <source>
        <strain evidence="1">Lor288</strain>
    </source>
</reference>
<accession>A0ABR2N2W7</accession>
<evidence type="ECO:0000313" key="2">
    <source>
        <dbReference type="Proteomes" id="UP001412067"/>
    </source>
</evidence>
<dbReference type="InterPro" id="IPR038958">
    <property type="entry name" value="PTAC7"/>
</dbReference>
<dbReference type="Proteomes" id="UP001412067">
    <property type="component" value="Unassembled WGS sequence"/>
</dbReference>
<dbReference type="PANTHER" id="PTHR37257:SF1">
    <property type="entry name" value="PROTEIN PLASTID TRANSCRIPTIONALLY ACTIVE 7"/>
    <property type="match status" value="1"/>
</dbReference>
<evidence type="ECO:0000313" key="1">
    <source>
        <dbReference type="EMBL" id="KAK8970787.1"/>
    </source>
</evidence>
<dbReference type="PANTHER" id="PTHR37257">
    <property type="entry name" value="PROTEIN PLASTID TRANSCRIPTIONALLY ACTIVE 7"/>
    <property type="match status" value="1"/>
</dbReference>